<keyword evidence="2" id="KW-0732">Signal</keyword>
<evidence type="ECO:0000313" key="3">
    <source>
        <dbReference type="EMBL" id="KAK7354539.1"/>
    </source>
</evidence>
<reference evidence="3 4" key="1">
    <citation type="submission" date="2024-01" db="EMBL/GenBank/DDBJ databases">
        <title>The genomes of 5 underutilized Papilionoideae crops provide insights into root nodulation and disease resistanc.</title>
        <authorList>
            <person name="Jiang F."/>
        </authorList>
    </citation>
    <scope>NUCLEOTIDE SEQUENCE [LARGE SCALE GENOMIC DNA]</scope>
    <source>
        <strain evidence="3">JINMINGXINNONG_FW02</strain>
        <tissue evidence="3">Leaves</tissue>
    </source>
</reference>
<dbReference type="AlphaFoldDB" id="A0AAN9MH77"/>
<feature type="chain" id="PRO_5043041434" evidence="2">
    <location>
        <begin position="26"/>
        <end position="142"/>
    </location>
</feature>
<dbReference type="EMBL" id="JAYMYR010000007">
    <property type="protein sequence ID" value="KAK7354539.1"/>
    <property type="molecule type" value="Genomic_DNA"/>
</dbReference>
<gene>
    <name evidence="3" type="ORF">VNO80_20004</name>
</gene>
<protein>
    <submittedName>
        <fullName evidence="3">Uncharacterized protein</fullName>
    </submittedName>
</protein>
<feature type="signal peptide" evidence="2">
    <location>
        <begin position="1"/>
        <end position="25"/>
    </location>
</feature>
<accession>A0AAN9MH77</accession>
<feature type="region of interest" description="Disordered" evidence="1">
    <location>
        <begin position="77"/>
        <end position="102"/>
    </location>
</feature>
<keyword evidence="4" id="KW-1185">Reference proteome</keyword>
<comment type="caution">
    <text evidence="3">The sequence shown here is derived from an EMBL/GenBank/DDBJ whole genome shotgun (WGS) entry which is preliminary data.</text>
</comment>
<name>A0AAN9MH77_PHACN</name>
<feature type="compositionally biased region" description="Basic and acidic residues" evidence="1">
    <location>
        <begin position="77"/>
        <end position="91"/>
    </location>
</feature>
<dbReference type="Proteomes" id="UP001374584">
    <property type="component" value="Unassembled WGS sequence"/>
</dbReference>
<evidence type="ECO:0000313" key="4">
    <source>
        <dbReference type="Proteomes" id="UP001374584"/>
    </source>
</evidence>
<sequence>MLTLPLLILCLTRALFFTNFGQVAGTVPEQAILLEKPTKASSFSDKKLVMSPVLTALPTSNYRGSKHFERDDKEFFGSKEEANLDSDRNSSEQRQTPRGNCGCSSLTQTWKMNLPSEETILLKHSSFQRDNDNPQHLTQMSL</sequence>
<evidence type="ECO:0000256" key="1">
    <source>
        <dbReference type="SAM" id="MobiDB-lite"/>
    </source>
</evidence>
<evidence type="ECO:0000256" key="2">
    <source>
        <dbReference type="SAM" id="SignalP"/>
    </source>
</evidence>
<feature type="compositionally biased region" description="Polar residues" evidence="1">
    <location>
        <begin position="92"/>
        <end position="102"/>
    </location>
</feature>
<proteinExistence type="predicted"/>
<organism evidence="3 4">
    <name type="scientific">Phaseolus coccineus</name>
    <name type="common">Scarlet runner bean</name>
    <name type="synonym">Phaseolus multiflorus</name>
    <dbReference type="NCBI Taxonomy" id="3886"/>
    <lineage>
        <taxon>Eukaryota</taxon>
        <taxon>Viridiplantae</taxon>
        <taxon>Streptophyta</taxon>
        <taxon>Embryophyta</taxon>
        <taxon>Tracheophyta</taxon>
        <taxon>Spermatophyta</taxon>
        <taxon>Magnoliopsida</taxon>
        <taxon>eudicotyledons</taxon>
        <taxon>Gunneridae</taxon>
        <taxon>Pentapetalae</taxon>
        <taxon>rosids</taxon>
        <taxon>fabids</taxon>
        <taxon>Fabales</taxon>
        <taxon>Fabaceae</taxon>
        <taxon>Papilionoideae</taxon>
        <taxon>50 kb inversion clade</taxon>
        <taxon>NPAAA clade</taxon>
        <taxon>indigoferoid/millettioid clade</taxon>
        <taxon>Phaseoleae</taxon>
        <taxon>Phaseolus</taxon>
    </lineage>
</organism>